<feature type="region of interest" description="Disordered" evidence="1">
    <location>
        <begin position="48"/>
        <end position="78"/>
    </location>
</feature>
<proteinExistence type="predicted"/>
<keyword evidence="2" id="KW-0812">Transmembrane</keyword>
<evidence type="ECO:0000256" key="2">
    <source>
        <dbReference type="SAM" id="Phobius"/>
    </source>
</evidence>
<dbReference type="EMBL" id="MN739208">
    <property type="protein sequence ID" value="QHS93702.1"/>
    <property type="molecule type" value="Genomic_DNA"/>
</dbReference>
<dbReference type="AlphaFoldDB" id="A0A6C0BNY6"/>
<feature type="transmembrane region" description="Helical" evidence="2">
    <location>
        <begin position="83"/>
        <end position="103"/>
    </location>
</feature>
<feature type="transmembrane region" description="Helical" evidence="2">
    <location>
        <begin position="110"/>
        <end position="129"/>
    </location>
</feature>
<reference evidence="3" key="1">
    <citation type="journal article" date="2020" name="Nature">
        <title>Giant virus diversity and host interactions through global metagenomics.</title>
        <authorList>
            <person name="Schulz F."/>
            <person name="Roux S."/>
            <person name="Paez-Espino D."/>
            <person name="Jungbluth S."/>
            <person name="Walsh D.A."/>
            <person name="Denef V.J."/>
            <person name="McMahon K.D."/>
            <person name="Konstantinidis K.T."/>
            <person name="Eloe-Fadrosh E.A."/>
            <person name="Kyrpides N.C."/>
            <person name="Woyke T."/>
        </authorList>
    </citation>
    <scope>NUCLEOTIDE SEQUENCE</scope>
    <source>
        <strain evidence="3">GVMAG-M-3300018080-19</strain>
    </source>
</reference>
<evidence type="ECO:0000313" key="3">
    <source>
        <dbReference type="EMBL" id="QHS93702.1"/>
    </source>
</evidence>
<sequence>MSNTCNTRKECEDFCGGANYAWNIQEFNDTFVGSCACLDGSQKGSVCYGAGDPQNPDNPVPDPDPTPDPDDPTPVPAVGMSTAGQVISTLSIVLLVGLAFLIAYGPKKKVFLVPIVILAGLVMLPVFGVF</sequence>
<keyword evidence="2" id="KW-1133">Transmembrane helix</keyword>
<name>A0A6C0BNY6_9ZZZZ</name>
<accession>A0A6C0BNY6</accession>
<evidence type="ECO:0000256" key="1">
    <source>
        <dbReference type="SAM" id="MobiDB-lite"/>
    </source>
</evidence>
<protein>
    <submittedName>
        <fullName evidence="3">Uncharacterized protein</fullName>
    </submittedName>
</protein>
<organism evidence="3">
    <name type="scientific">viral metagenome</name>
    <dbReference type="NCBI Taxonomy" id="1070528"/>
    <lineage>
        <taxon>unclassified sequences</taxon>
        <taxon>metagenomes</taxon>
        <taxon>organismal metagenomes</taxon>
    </lineage>
</organism>
<keyword evidence="2" id="KW-0472">Membrane</keyword>